<reference evidence="1" key="1">
    <citation type="submission" date="2022-09" db="EMBL/GenBank/DDBJ databases">
        <title>Multidrug resistance Raoultella ornithinolytica Strain MQB_Silv_108.</title>
        <authorList>
            <person name="Quintela-Baluja M."/>
        </authorList>
    </citation>
    <scope>NUCLEOTIDE SEQUENCE</scope>
    <source>
        <strain evidence="1">MQB_Silv_108</strain>
    </source>
</reference>
<evidence type="ECO:0000313" key="1">
    <source>
        <dbReference type="EMBL" id="UXE37710.1"/>
    </source>
</evidence>
<accession>A0A9Q9JEY1</accession>
<dbReference type="Proteomes" id="UP001064206">
    <property type="component" value="Chromosome"/>
</dbReference>
<dbReference type="RefSeq" id="WP_037036838.1">
    <property type="nucleotide sequence ID" value="NZ_CP104450.1"/>
</dbReference>
<dbReference type="EMBL" id="CP104450">
    <property type="protein sequence ID" value="UXE37710.1"/>
    <property type="molecule type" value="Genomic_DNA"/>
</dbReference>
<dbReference type="AlphaFoldDB" id="A0A9Q9JEY1"/>
<organism evidence="1 2">
    <name type="scientific">Raoultella ornithinolytica</name>
    <name type="common">Klebsiella ornithinolytica</name>
    <dbReference type="NCBI Taxonomy" id="54291"/>
    <lineage>
        <taxon>Bacteria</taxon>
        <taxon>Pseudomonadati</taxon>
        <taxon>Pseudomonadota</taxon>
        <taxon>Gammaproteobacteria</taxon>
        <taxon>Enterobacterales</taxon>
        <taxon>Enterobacteriaceae</taxon>
        <taxon>Klebsiella/Raoultella group</taxon>
        <taxon>Raoultella</taxon>
    </lineage>
</organism>
<evidence type="ECO:0000313" key="2">
    <source>
        <dbReference type="Proteomes" id="UP001064206"/>
    </source>
</evidence>
<proteinExistence type="predicted"/>
<protein>
    <recommendedName>
        <fullName evidence="3">DUF2513 domain-containing protein</fullName>
    </recommendedName>
</protein>
<name>A0A9Q9JEY1_RAOOR</name>
<evidence type="ECO:0008006" key="3">
    <source>
        <dbReference type="Google" id="ProtNLM"/>
    </source>
</evidence>
<gene>
    <name evidence="1" type="ORF">N2J37_24945</name>
</gene>
<sequence>MEIIQGKDSFNEMATGILVKLFAAYPSYSTFEYSDFGWNPRTPNRQVDLLVDTLDTLKDMGYIKVISVTDMDYTAKLTPLGSSILNHKAPSSSETIISVLKGVAGEARSAAIGTAIGWIFGGK</sequence>